<dbReference type="EMBL" id="JANAVB010026999">
    <property type="protein sequence ID" value="KAJ6818757.1"/>
    <property type="molecule type" value="Genomic_DNA"/>
</dbReference>
<proteinExistence type="predicted"/>
<comment type="caution">
    <text evidence="1">The sequence shown here is derived from an EMBL/GenBank/DDBJ whole genome shotgun (WGS) entry which is preliminary data.</text>
</comment>
<reference evidence="1" key="1">
    <citation type="journal article" date="2023" name="GigaByte">
        <title>Genome assembly of the bearded iris, Iris pallida Lam.</title>
        <authorList>
            <person name="Bruccoleri R.E."/>
            <person name="Oakeley E.J."/>
            <person name="Faust A.M.E."/>
            <person name="Altorfer M."/>
            <person name="Dessus-Babus S."/>
            <person name="Burckhardt D."/>
            <person name="Oertli M."/>
            <person name="Naumann U."/>
            <person name="Petersen F."/>
            <person name="Wong J."/>
        </authorList>
    </citation>
    <scope>NUCLEOTIDE SEQUENCE</scope>
    <source>
        <strain evidence="1">GSM-AAB239-AS_SAM_17_03QT</strain>
    </source>
</reference>
<accession>A0AAX6FR40</accession>
<gene>
    <name evidence="1" type="ORF">M6B38_131920</name>
</gene>
<protein>
    <submittedName>
        <fullName evidence="1">Uncharacterized protein</fullName>
    </submittedName>
</protein>
<reference evidence="1" key="2">
    <citation type="submission" date="2023-04" db="EMBL/GenBank/DDBJ databases">
        <authorList>
            <person name="Bruccoleri R.E."/>
            <person name="Oakeley E.J."/>
            <person name="Faust A.-M."/>
            <person name="Dessus-Babus S."/>
            <person name="Altorfer M."/>
            <person name="Burckhardt D."/>
            <person name="Oertli M."/>
            <person name="Naumann U."/>
            <person name="Petersen F."/>
            <person name="Wong J."/>
        </authorList>
    </citation>
    <scope>NUCLEOTIDE SEQUENCE</scope>
    <source>
        <strain evidence="1">GSM-AAB239-AS_SAM_17_03QT</strain>
        <tissue evidence="1">Leaf</tissue>
    </source>
</reference>
<dbReference type="AlphaFoldDB" id="A0AAX6FR40"/>
<dbReference type="Proteomes" id="UP001140949">
    <property type="component" value="Unassembled WGS sequence"/>
</dbReference>
<keyword evidence="2" id="KW-1185">Reference proteome</keyword>
<evidence type="ECO:0000313" key="1">
    <source>
        <dbReference type="EMBL" id="KAJ6818757.1"/>
    </source>
</evidence>
<evidence type="ECO:0000313" key="2">
    <source>
        <dbReference type="Proteomes" id="UP001140949"/>
    </source>
</evidence>
<name>A0AAX6FR40_IRIPA</name>
<organism evidence="1 2">
    <name type="scientific">Iris pallida</name>
    <name type="common">Sweet iris</name>
    <dbReference type="NCBI Taxonomy" id="29817"/>
    <lineage>
        <taxon>Eukaryota</taxon>
        <taxon>Viridiplantae</taxon>
        <taxon>Streptophyta</taxon>
        <taxon>Embryophyta</taxon>
        <taxon>Tracheophyta</taxon>
        <taxon>Spermatophyta</taxon>
        <taxon>Magnoliopsida</taxon>
        <taxon>Liliopsida</taxon>
        <taxon>Asparagales</taxon>
        <taxon>Iridaceae</taxon>
        <taxon>Iridoideae</taxon>
        <taxon>Irideae</taxon>
        <taxon>Iris</taxon>
    </lineage>
</organism>
<sequence>MVRFQKVLKPMLDVRNPIQPDTTQYLLWKFFRFASLFKNQDFDDSSLYFYSQESKFYL</sequence>